<dbReference type="Gene3D" id="1.10.510.10">
    <property type="entry name" value="Transferase(Phosphotransferase) domain 1"/>
    <property type="match status" value="1"/>
</dbReference>
<organism evidence="7">
    <name type="scientific">Culicoides sonorensis</name>
    <name type="common">Biting midge</name>
    <dbReference type="NCBI Taxonomy" id="179676"/>
    <lineage>
        <taxon>Eukaryota</taxon>
        <taxon>Metazoa</taxon>
        <taxon>Ecdysozoa</taxon>
        <taxon>Arthropoda</taxon>
        <taxon>Hexapoda</taxon>
        <taxon>Insecta</taxon>
        <taxon>Pterygota</taxon>
        <taxon>Neoptera</taxon>
        <taxon>Endopterygota</taxon>
        <taxon>Diptera</taxon>
        <taxon>Nematocera</taxon>
        <taxon>Chironomoidea</taxon>
        <taxon>Ceratopogonidae</taxon>
        <taxon>Ceratopogoninae</taxon>
        <taxon>Culicoides</taxon>
        <taxon>Monoculicoides</taxon>
    </lineage>
</organism>
<evidence type="ECO:0000313" key="8">
    <source>
        <dbReference type="EMBL" id="SSX30956.1"/>
    </source>
</evidence>
<dbReference type="InterPro" id="IPR050235">
    <property type="entry name" value="CK1_Ser-Thr_kinase"/>
</dbReference>
<protein>
    <recommendedName>
        <fullName evidence="1">non-specific serine/threonine protein kinase</fullName>
        <ecNumber evidence="1">2.7.11.1</ecNumber>
    </recommendedName>
</protein>
<dbReference type="InterPro" id="IPR011009">
    <property type="entry name" value="Kinase-like_dom_sf"/>
</dbReference>
<keyword evidence="2 4" id="KW-0547">Nucleotide-binding</keyword>
<dbReference type="GO" id="GO:0004674">
    <property type="term" value="F:protein serine/threonine kinase activity"/>
    <property type="evidence" value="ECO:0007669"/>
    <property type="project" value="UniProtKB-EC"/>
</dbReference>
<name>A0A336L0K2_CULSO</name>
<evidence type="ECO:0000256" key="1">
    <source>
        <dbReference type="ARBA" id="ARBA00012513"/>
    </source>
</evidence>
<sequence>MKMASKPKISRKKNAYEMPKKFARGTVLVDSSKVSWIVGSSIGKGGFGEIYCVSKVSDNVKTEKNYEYVLKIEPHENGPLFVEMHFYMRNAKFEDIETFRKSHKLSSLGMPHFVGSGSHVLEGVKHRFVIMPRYGEDIWSYYIKNGKIFPIHTVYRLALQMIDVLEYIHHCTYVHGDLKGANMLLKGDSQVYLVDFGLASHYVTSSAYKTDPRKMHNGTIEYTSIDAHNGVPTMRGDLEILGYNLIHWSGGKLPWENCLNDPKKVQDSKESYKGNAKKLMKDCYGNSSHPVSVQSFFDMVYVMLFNEKPNYEKYKKIFLQELKSLQKSNSGPLDLTFTEKPTKGTAAKKTSKPSPKAKAKATSAAKLSSTRQNSNTKDATDDAHEHVYTCGNGNAKIVLNTPSKGKKDDYKKICQINLDLDISIDTDVVVNVKRKDKKKAPTVELVNQEEQSSQEVQIIQSDNEDIEATPPERKSTRKRRQQNDVVDEVSKPKVSRKDKATNPKIVMRAGEYKGMRAKK</sequence>
<feature type="compositionally biased region" description="Low complexity" evidence="5">
    <location>
        <begin position="360"/>
        <end position="370"/>
    </location>
</feature>
<reference evidence="7" key="1">
    <citation type="submission" date="2018-04" db="EMBL/GenBank/DDBJ databases">
        <authorList>
            <person name="Go L.Y."/>
            <person name="Mitchell J.A."/>
        </authorList>
    </citation>
    <scope>NUCLEOTIDE SEQUENCE</scope>
    <source>
        <tissue evidence="7">Whole organism</tissue>
    </source>
</reference>
<dbReference type="OMA" id="KVSICAL"/>
<dbReference type="EMBL" id="UFQS01001536">
    <property type="protein sequence ID" value="SSX11388.1"/>
    <property type="molecule type" value="Genomic_DNA"/>
</dbReference>
<feature type="region of interest" description="Disordered" evidence="5">
    <location>
        <begin position="443"/>
        <end position="519"/>
    </location>
</feature>
<dbReference type="EC" id="2.7.11.1" evidence="1"/>
<feature type="region of interest" description="Disordered" evidence="5">
    <location>
        <begin position="330"/>
        <end position="381"/>
    </location>
</feature>
<evidence type="ECO:0000256" key="2">
    <source>
        <dbReference type="ARBA" id="ARBA00022741"/>
    </source>
</evidence>
<dbReference type="PROSITE" id="PS00107">
    <property type="entry name" value="PROTEIN_KINASE_ATP"/>
    <property type="match status" value="1"/>
</dbReference>
<feature type="compositionally biased region" description="Basic residues" evidence="5">
    <location>
        <begin position="349"/>
        <end position="359"/>
    </location>
</feature>
<feature type="compositionally biased region" description="Basic and acidic residues" evidence="5">
    <location>
        <begin position="488"/>
        <end position="501"/>
    </location>
</feature>
<dbReference type="InterPro" id="IPR008271">
    <property type="entry name" value="Ser/Thr_kinase_AS"/>
</dbReference>
<evidence type="ECO:0000256" key="5">
    <source>
        <dbReference type="SAM" id="MobiDB-lite"/>
    </source>
</evidence>
<reference evidence="8" key="2">
    <citation type="submission" date="2018-07" db="EMBL/GenBank/DDBJ databases">
        <authorList>
            <person name="Quirk P.G."/>
            <person name="Krulwich T.A."/>
        </authorList>
    </citation>
    <scope>NUCLEOTIDE SEQUENCE</scope>
</reference>
<dbReference type="SUPFAM" id="SSF56112">
    <property type="entry name" value="Protein kinase-like (PK-like)"/>
    <property type="match status" value="1"/>
</dbReference>
<dbReference type="GO" id="GO:0005524">
    <property type="term" value="F:ATP binding"/>
    <property type="evidence" value="ECO:0007669"/>
    <property type="project" value="UniProtKB-UniRule"/>
</dbReference>
<feature type="compositionally biased region" description="Basic and acidic residues" evidence="5">
    <location>
        <begin position="510"/>
        <end position="519"/>
    </location>
</feature>
<dbReference type="AlphaFoldDB" id="A0A336L0K2"/>
<proteinExistence type="predicted"/>
<evidence type="ECO:0000256" key="4">
    <source>
        <dbReference type="PROSITE-ProRule" id="PRU10141"/>
    </source>
</evidence>
<evidence type="ECO:0000259" key="6">
    <source>
        <dbReference type="PROSITE" id="PS50011"/>
    </source>
</evidence>
<dbReference type="Pfam" id="PF00069">
    <property type="entry name" value="Pkinase"/>
    <property type="match status" value="1"/>
</dbReference>
<dbReference type="PROSITE" id="PS00108">
    <property type="entry name" value="PROTEIN_KINASE_ST"/>
    <property type="match status" value="1"/>
</dbReference>
<dbReference type="PROSITE" id="PS50011">
    <property type="entry name" value="PROTEIN_KINASE_DOM"/>
    <property type="match status" value="1"/>
</dbReference>
<feature type="binding site" evidence="4">
    <location>
        <position position="71"/>
    </location>
    <ligand>
        <name>ATP</name>
        <dbReference type="ChEBI" id="CHEBI:30616"/>
    </ligand>
</feature>
<evidence type="ECO:0000256" key="3">
    <source>
        <dbReference type="ARBA" id="ARBA00022840"/>
    </source>
</evidence>
<dbReference type="InterPro" id="IPR017441">
    <property type="entry name" value="Protein_kinase_ATP_BS"/>
</dbReference>
<gene>
    <name evidence="7" type="primary">CSON003091</name>
</gene>
<evidence type="ECO:0000313" key="7">
    <source>
        <dbReference type="EMBL" id="SSX11388.1"/>
    </source>
</evidence>
<dbReference type="InterPro" id="IPR000719">
    <property type="entry name" value="Prot_kinase_dom"/>
</dbReference>
<dbReference type="EMBL" id="UFQT01001536">
    <property type="protein sequence ID" value="SSX30956.1"/>
    <property type="molecule type" value="Genomic_DNA"/>
</dbReference>
<keyword evidence="3 4" id="KW-0067">ATP-binding</keyword>
<dbReference type="PANTHER" id="PTHR11909">
    <property type="entry name" value="CASEIN KINASE-RELATED"/>
    <property type="match status" value="1"/>
</dbReference>
<feature type="compositionally biased region" description="Low complexity" evidence="5">
    <location>
        <begin position="448"/>
        <end position="461"/>
    </location>
</feature>
<feature type="domain" description="Protein kinase" evidence="6">
    <location>
        <begin position="36"/>
        <end position="319"/>
    </location>
</feature>
<dbReference type="SMART" id="SM00220">
    <property type="entry name" value="S_TKc"/>
    <property type="match status" value="1"/>
</dbReference>
<accession>A0A336L0K2</accession>
<dbReference type="VEuPathDB" id="VectorBase:CSON003091"/>